<proteinExistence type="predicted"/>
<evidence type="ECO:0000313" key="1">
    <source>
        <dbReference type="EMBL" id="EIE89967.1"/>
    </source>
</evidence>
<dbReference type="RefSeq" id="XP_067525363.1">
    <property type="nucleotide sequence ID" value="XM_067669262.1"/>
</dbReference>
<protein>
    <submittedName>
        <fullName evidence="1">Uncharacterized protein</fullName>
    </submittedName>
</protein>
<dbReference type="InParanoid" id="I1CND7"/>
<dbReference type="AlphaFoldDB" id="I1CND7"/>
<organism evidence="1 2">
    <name type="scientific">Rhizopus delemar (strain RA 99-880 / ATCC MYA-4621 / FGSC 9543 / NRRL 43880)</name>
    <name type="common">Mucormycosis agent</name>
    <name type="synonym">Rhizopus arrhizus var. delemar</name>
    <dbReference type="NCBI Taxonomy" id="246409"/>
    <lineage>
        <taxon>Eukaryota</taxon>
        <taxon>Fungi</taxon>
        <taxon>Fungi incertae sedis</taxon>
        <taxon>Mucoromycota</taxon>
        <taxon>Mucoromycotina</taxon>
        <taxon>Mucoromycetes</taxon>
        <taxon>Mucorales</taxon>
        <taxon>Mucorineae</taxon>
        <taxon>Rhizopodaceae</taxon>
        <taxon>Rhizopus</taxon>
    </lineage>
</organism>
<reference evidence="1 2" key="1">
    <citation type="journal article" date="2009" name="PLoS Genet.">
        <title>Genomic analysis of the basal lineage fungus Rhizopus oryzae reveals a whole-genome duplication.</title>
        <authorList>
            <person name="Ma L.-J."/>
            <person name="Ibrahim A.S."/>
            <person name="Skory C."/>
            <person name="Grabherr M.G."/>
            <person name="Burger G."/>
            <person name="Butler M."/>
            <person name="Elias M."/>
            <person name="Idnurm A."/>
            <person name="Lang B.F."/>
            <person name="Sone T."/>
            <person name="Abe A."/>
            <person name="Calvo S.E."/>
            <person name="Corrochano L.M."/>
            <person name="Engels R."/>
            <person name="Fu J."/>
            <person name="Hansberg W."/>
            <person name="Kim J.-M."/>
            <person name="Kodira C.D."/>
            <person name="Koehrsen M.J."/>
            <person name="Liu B."/>
            <person name="Miranda-Saavedra D."/>
            <person name="O'Leary S."/>
            <person name="Ortiz-Castellanos L."/>
            <person name="Poulter R."/>
            <person name="Rodriguez-Romero J."/>
            <person name="Ruiz-Herrera J."/>
            <person name="Shen Y.-Q."/>
            <person name="Zeng Q."/>
            <person name="Galagan J."/>
            <person name="Birren B.W."/>
            <person name="Cuomo C.A."/>
            <person name="Wickes B.L."/>
        </authorList>
    </citation>
    <scope>NUCLEOTIDE SEQUENCE [LARGE SCALE GENOMIC DNA]</scope>
    <source>
        <strain evidence="2">RA 99-880 / ATCC MYA-4621 / FGSC 9543 / NRRL 43880</strain>
    </source>
</reference>
<gene>
    <name evidence="1" type="ORF">RO3G_14678</name>
</gene>
<accession>I1CND7</accession>
<dbReference type="EMBL" id="CH476745">
    <property type="protein sequence ID" value="EIE89967.1"/>
    <property type="molecule type" value="Genomic_DNA"/>
</dbReference>
<name>I1CND7_RHIO9</name>
<sequence>MAEKKSCLKYIIADINNMEKYFSSVIENDCFNYTTQSLSYFLCPTISQQLQD</sequence>
<dbReference type="Proteomes" id="UP000009138">
    <property type="component" value="Unassembled WGS sequence"/>
</dbReference>
<dbReference type="VEuPathDB" id="FungiDB:RO3G_14678"/>
<keyword evidence="2" id="KW-1185">Reference proteome</keyword>
<dbReference type="GeneID" id="93621643"/>
<evidence type="ECO:0000313" key="2">
    <source>
        <dbReference type="Proteomes" id="UP000009138"/>
    </source>
</evidence>